<protein>
    <recommendedName>
        <fullName evidence="14">Riboflavin biosynthesis protein RibD</fullName>
    </recommendedName>
    <domain>
        <recommendedName>
            <fullName evidence="14">Diaminohydroxyphosphoribosylaminopyrimidine deaminase</fullName>
            <shortName evidence="14">DRAP deaminase</shortName>
            <ecNumber evidence="14">3.5.4.26</ecNumber>
        </recommendedName>
        <alternativeName>
            <fullName evidence="14">Riboflavin-specific deaminase</fullName>
        </alternativeName>
    </domain>
    <domain>
        <recommendedName>
            <fullName evidence="14">5-amino-6-(5-phosphoribosylamino)uracil reductase</fullName>
            <ecNumber evidence="14">1.1.1.193</ecNumber>
        </recommendedName>
        <alternativeName>
            <fullName evidence="14">HTP reductase</fullName>
        </alternativeName>
    </domain>
</protein>
<dbReference type="RefSeq" id="WP_386418221.1">
    <property type="nucleotide sequence ID" value="NZ_JBHSZO010000050.1"/>
</dbReference>
<organism evidence="16 17">
    <name type="scientific">Streptomyces polyrhachis</name>
    <dbReference type="NCBI Taxonomy" id="1282885"/>
    <lineage>
        <taxon>Bacteria</taxon>
        <taxon>Bacillati</taxon>
        <taxon>Actinomycetota</taxon>
        <taxon>Actinomycetes</taxon>
        <taxon>Kitasatosporales</taxon>
        <taxon>Streptomycetaceae</taxon>
        <taxon>Streptomyces</taxon>
    </lineage>
</organism>
<dbReference type="PROSITE" id="PS51747">
    <property type="entry name" value="CYT_DCMP_DEAMINASES_2"/>
    <property type="match status" value="1"/>
</dbReference>
<evidence type="ECO:0000256" key="13">
    <source>
        <dbReference type="ARBA" id="ARBA00049886"/>
    </source>
</evidence>
<keyword evidence="9 14" id="KW-0521">NADP</keyword>
<dbReference type="Gene3D" id="3.40.140.10">
    <property type="entry name" value="Cytidine Deaminase, domain 2"/>
    <property type="match status" value="1"/>
</dbReference>
<keyword evidence="14 16" id="KW-0378">Hydrolase</keyword>
<dbReference type="CDD" id="cd01284">
    <property type="entry name" value="Riboflavin_deaminase-reductase"/>
    <property type="match status" value="1"/>
</dbReference>
<dbReference type="InterPro" id="IPR011549">
    <property type="entry name" value="RibD_C"/>
</dbReference>
<comment type="similarity">
    <text evidence="5 14">In the C-terminal section; belongs to the HTP reductase family.</text>
</comment>
<evidence type="ECO:0000256" key="14">
    <source>
        <dbReference type="PIRNR" id="PIRNR006769"/>
    </source>
</evidence>
<dbReference type="PANTHER" id="PTHR38011:SF7">
    <property type="entry name" value="2,5-DIAMINO-6-RIBOSYLAMINO-4(3H)-PYRIMIDINONE 5'-PHOSPHATE REDUCTASE"/>
    <property type="match status" value="1"/>
</dbReference>
<comment type="cofactor">
    <cofactor evidence="14">
        <name>Zn(2+)</name>
        <dbReference type="ChEBI" id="CHEBI:29105"/>
    </cofactor>
    <text evidence="14">Binds 1 zinc ion.</text>
</comment>
<evidence type="ECO:0000256" key="1">
    <source>
        <dbReference type="ARBA" id="ARBA00002151"/>
    </source>
</evidence>
<reference evidence="17" key="1">
    <citation type="journal article" date="2019" name="Int. J. Syst. Evol. Microbiol.">
        <title>The Global Catalogue of Microorganisms (GCM) 10K type strain sequencing project: providing services to taxonomists for standard genome sequencing and annotation.</title>
        <authorList>
            <consortium name="The Broad Institute Genomics Platform"/>
            <consortium name="The Broad Institute Genome Sequencing Center for Infectious Disease"/>
            <person name="Wu L."/>
            <person name="Ma J."/>
        </authorList>
    </citation>
    <scope>NUCLEOTIDE SEQUENCE [LARGE SCALE GENOMIC DNA]</scope>
    <source>
        <strain evidence="17">CGMCC 1.13681</strain>
    </source>
</reference>
<evidence type="ECO:0000256" key="10">
    <source>
        <dbReference type="ARBA" id="ARBA00023002"/>
    </source>
</evidence>
<proteinExistence type="inferred from homology"/>
<evidence type="ECO:0000256" key="5">
    <source>
        <dbReference type="ARBA" id="ARBA00007417"/>
    </source>
</evidence>
<evidence type="ECO:0000256" key="2">
    <source>
        <dbReference type="ARBA" id="ARBA00004882"/>
    </source>
</evidence>
<evidence type="ECO:0000256" key="9">
    <source>
        <dbReference type="ARBA" id="ARBA00022857"/>
    </source>
</evidence>
<comment type="function">
    <text evidence="1 14">Converts 2,5-diamino-6-(ribosylamino)-4(3h)-pyrimidinone 5'-phosphate into 5-amino-6-(ribosylamino)-2,4(1h,3h)-pyrimidinedione 5'-phosphate.</text>
</comment>
<dbReference type="InterPro" id="IPR002734">
    <property type="entry name" value="RibDG_C"/>
</dbReference>
<accession>A0ABW2GNI3</accession>
<dbReference type="PIRSF" id="PIRSF006769">
    <property type="entry name" value="RibD"/>
    <property type="match status" value="1"/>
</dbReference>
<evidence type="ECO:0000256" key="4">
    <source>
        <dbReference type="ARBA" id="ARBA00005259"/>
    </source>
</evidence>
<sequence>MATTVEAAAMRRAISLAALGLGRTSPNPAVGCVVLDATGRIAGEGHHRRAGGPHAEIHALAAAGERARGGTALVTLEPCNHTGRTGPCAQALIDAGIARVVYAVPDPTPTATGGARTLAAAGMDVEGGLLAAEAAAGNEAWLTAVRLRRPYVLWKYAATLDGRSAAADGTSRWITSPAARADVHRLRAEADAVVVGAGTARSDDPHLAVRGFEGPAPQDPHEATGGISQPLRVVLDTEGSAVRPGARILDDAAPTLLAVAQDADTAALADTPADVLRLPRAADGRGLDIPALLTALYGRGVRSVLLEGGPTLAGAFLAAGAVDKVVGYLAPVLLGAGPAALADANIATLADALRLDVTGVDRLGPDLRITAVPVATHTTSGEN</sequence>
<keyword evidence="6 14" id="KW-0686">Riboflavin biosynthesis</keyword>
<feature type="domain" description="CMP/dCMP-type deaminase" evidence="15">
    <location>
        <begin position="4"/>
        <end position="126"/>
    </location>
</feature>
<dbReference type="InterPro" id="IPR024072">
    <property type="entry name" value="DHFR-like_dom_sf"/>
</dbReference>
<dbReference type="Proteomes" id="UP001596413">
    <property type="component" value="Unassembled WGS sequence"/>
</dbReference>
<dbReference type="PROSITE" id="PS00903">
    <property type="entry name" value="CYT_DCMP_DEAMINASES_1"/>
    <property type="match status" value="1"/>
</dbReference>
<keyword evidence="7 14" id="KW-0479">Metal-binding</keyword>
<dbReference type="InterPro" id="IPR016193">
    <property type="entry name" value="Cytidine_deaminase-like"/>
</dbReference>
<evidence type="ECO:0000256" key="3">
    <source>
        <dbReference type="ARBA" id="ARBA00004910"/>
    </source>
</evidence>
<dbReference type="PANTHER" id="PTHR38011">
    <property type="entry name" value="DIHYDROFOLATE REDUCTASE FAMILY PROTEIN (AFU_ORTHOLOGUE AFUA_8G06820)"/>
    <property type="match status" value="1"/>
</dbReference>
<dbReference type="Pfam" id="PF00383">
    <property type="entry name" value="dCMP_cyt_deam_1"/>
    <property type="match status" value="1"/>
</dbReference>
<keyword evidence="8 14" id="KW-0862">Zinc</keyword>
<evidence type="ECO:0000256" key="11">
    <source>
        <dbReference type="ARBA" id="ARBA00023268"/>
    </source>
</evidence>
<dbReference type="Gene3D" id="3.40.430.10">
    <property type="entry name" value="Dihydrofolate Reductase, subunit A"/>
    <property type="match status" value="1"/>
</dbReference>
<dbReference type="Pfam" id="PF01872">
    <property type="entry name" value="RibD_C"/>
    <property type="match status" value="1"/>
</dbReference>
<gene>
    <name evidence="16" type="primary">ribD</name>
    <name evidence="16" type="ORF">ACFQLX_23440</name>
</gene>
<comment type="caution">
    <text evidence="16">The sequence shown here is derived from an EMBL/GenBank/DDBJ whole genome shotgun (WGS) entry which is preliminary data.</text>
</comment>
<evidence type="ECO:0000259" key="15">
    <source>
        <dbReference type="PROSITE" id="PS51747"/>
    </source>
</evidence>
<dbReference type="InterPro" id="IPR004794">
    <property type="entry name" value="Eubact_RibD"/>
</dbReference>
<comment type="catalytic activity">
    <reaction evidence="13 14">
        <text>2,5-diamino-6-hydroxy-4-(5-phosphoribosylamino)-pyrimidine + H2O + H(+) = 5-amino-6-(5-phospho-D-ribosylamino)uracil + NH4(+)</text>
        <dbReference type="Rhea" id="RHEA:21868"/>
        <dbReference type="ChEBI" id="CHEBI:15377"/>
        <dbReference type="ChEBI" id="CHEBI:15378"/>
        <dbReference type="ChEBI" id="CHEBI:28938"/>
        <dbReference type="ChEBI" id="CHEBI:58453"/>
        <dbReference type="ChEBI" id="CHEBI:58614"/>
        <dbReference type="EC" id="3.5.4.26"/>
    </reaction>
</comment>
<dbReference type="EC" id="3.5.4.26" evidence="14"/>
<dbReference type="InterPro" id="IPR016192">
    <property type="entry name" value="APOBEC/CMP_deaminase_Zn-bd"/>
</dbReference>
<evidence type="ECO:0000313" key="17">
    <source>
        <dbReference type="Proteomes" id="UP001596413"/>
    </source>
</evidence>
<dbReference type="EMBL" id="JBHSZO010000050">
    <property type="protein sequence ID" value="MFC7221088.1"/>
    <property type="molecule type" value="Genomic_DNA"/>
</dbReference>
<dbReference type="SUPFAM" id="SSF53597">
    <property type="entry name" value="Dihydrofolate reductase-like"/>
    <property type="match status" value="1"/>
</dbReference>
<evidence type="ECO:0000256" key="12">
    <source>
        <dbReference type="ARBA" id="ARBA00049861"/>
    </source>
</evidence>
<dbReference type="NCBIfam" id="TIGR00326">
    <property type="entry name" value="eubact_ribD"/>
    <property type="match status" value="1"/>
</dbReference>
<comment type="similarity">
    <text evidence="4 14">In the N-terminal section; belongs to the cytidine and deoxycytidylate deaminase family.</text>
</comment>
<dbReference type="InterPro" id="IPR002125">
    <property type="entry name" value="CMP_dCMP_dom"/>
</dbReference>
<keyword evidence="10 14" id="KW-0560">Oxidoreductase</keyword>
<dbReference type="SUPFAM" id="SSF53927">
    <property type="entry name" value="Cytidine deaminase-like"/>
    <property type="match status" value="1"/>
</dbReference>
<evidence type="ECO:0000256" key="8">
    <source>
        <dbReference type="ARBA" id="ARBA00022833"/>
    </source>
</evidence>
<dbReference type="GO" id="GO:0008835">
    <property type="term" value="F:diaminohydroxyphosphoribosylaminopyrimidine deaminase activity"/>
    <property type="evidence" value="ECO:0007669"/>
    <property type="project" value="UniProtKB-EC"/>
</dbReference>
<evidence type="ECO:0000256" key="7">
    <source>
        <dbReference type="ARBA" id="ARBA00022723"/>
    </source>
</evidence>
<dbReference type="InterPro" id="IPR050765">
    <property type="entry name" value="Riboflavin_Biosynth_HTPR"/>
</dbReference>
<comment type="pathway">
    <text evidence="2 14">Cofactor biosynthesis; riboflavin biosynthesis; 5-amino-6-(D-ribitylamino)uracil from GTP: step 2/4.</text>
</comment>
<keyword evidence="11" id="KW-0511">Multifunctional enzyme</keyword>
<comment type="catalytic activity">
    <reaction evidence="12 14">
        <text>5-amino-6-(5-phospho-D-ribitylamino)uracil + NADP(+) = 5-amino-6-(5-phospho-D-ribosylamino)uracil + NADPH + H(+)</text>
        <dbReference type="Rhea" id="RHEA:17845"/>
        <dbReference type="ChEBI" id="CHEBI:15378"/>
        <dbReference type="ChEBI" id="CHEBI:57783"/>
        <dbReference type="ChEBI" id="CHEBI:58349"/>
        <dbReference type="ChEBI" id="CHEBI:58421"/>
        <dbReference type="ChEBI" id="CHEBI:58453"/>
        <dbReference type="EC" id="1.1.1.193"/>
    </reaction>
</comment>
<keyword evidence="17" id="KW-1185">Reference proteome</keyword>
<evidence type="ECO:0000256" key="6">
    <source>
        <dbReference type="ARBA" id="ARBA00022619"/>
    </source>
</evidence>
<dbReference type="GO" id="GO:0008703">
    <property type="term" value="F:5-amino-6-(5-phosphoribosylamino)uracil reductase activity"/>
    <property type="evidence" value="ECO:0007669"/>
    <property type="project" value="UniProtKB-EC"/>
</dbReference>
<dbReference type="EC" id="1.1.1.193" evidence="14"/>
<name>A0ABW2GNI3_9ACTN</name>
<comment type="pathway">
    <text evidence="3 14">Cofactor biosynthesis; riboflavin biosynthesis; 5-amino-6-(D-ribitylamino)uracil from GTP: step 3/4.</text>
</comment>
<evidence type="ECO:0000313" key="16">
    <source>
        <dbReference type="EMBL" id="MFC7221088.1"/>
    </source>
</evidence>
<dbReference type="NCBIfam" id="TIGR00227">
    <property type="entry name" value="ribD_Cterm"/>
    <property type="match status" value="1"/>
</dbReference>